<protein>
    <submittedName>
        <fullName evidence="14">Type VII secretion-associated serine protease mycosin</fullName>
    </submittedName>
</protein>
<dbReference type="InterPro" id="IPR050131">
    <property type="entry name" value="Peptidase_S8_subtilisin-like"/>
</dbReference>
<dbReference type="PANTHER" id="PTHR43806:SF11">
    <property type="entry name" value="CEREVISIN-RELATED"/>
    <property type="match status" value="1"/>
</dbReference>
<keyword evidence="3" id="KW-1003">Cell membrane</keyword>
<evidence type="ECO:0000256" key="6">
    <source>
        <dbReference type="ARBA" id="ARBA00022801"/>
    </source>
</evidence>
<comment type="similarity">
    <text evidence="2 10">Belongs to the peptidase S8 family.</text>
</comment>
<dbReference type="PRINTS" id="PR00723">
    <property type="entry name" value="SUBTILISIN"/>
</dbReference>
<dbReference type="InterPro" id="IPR023834">
    <property type="entry name" value="T7SS_pept_S8A_mycosin"/>
</dbReference>
<sequence>MSRRRPADRSEHRPEHCSGGGPARQSDGGPAHRCDCRPVRRPDGSSASRPGHRPEHRLLRRVFCALAAGAALLAVGAQPAAADAVRNADWALTALHAESAWRTSQGAGVTVAVLDTGVDATHPDLTGQVLKGKDMIGFGAGPGDRYWAKHGTGMAAIIAGHGHGYADGSGVMGLAPKAKILPVRVILEDKDPKRAKARSDRGNALPDGIRWAVDHGADVINLSLGDDSATAAPVAAEDEAIRYALGKGVVVVASAGNGGEEADRSSYPAAYPGVIAVAAVDRDGQHAGFSTRRWYASVSAPGVDVVIADPDRTYYEGWGTSAASAYVSGAAALIRSADPKLSPAQVKQVLERTTRDRPAGGRSDEMGTGLIDPVAALKAAAKLKAQPAVPAAAGYPHRYFGPGPVPPADPPAPSRVLGDGVATTFAVIGAALVLAAALLWFRPGRGPRPARGPAADGG</sequence>
<feature type="compositionally biased region" description="Basic and acidic residues" evidence="11">
    <location>
        <begin position="30"/>
        <end position="43"/>
    </location>
</feature>
<dbReference type="NCBIfam" id="TIGR03921">
    <property type="entry name" value="T7SS_mycosin"/>
    <property type="match status" value="1"/>
</dbReference>
<keyword evidence="7 10" id="KW-0720">Serine protease</keyword>
<feature type="transmembrane region" description="Helical" evidence="12">
    <location>
        <begin position="420"/>
        <end position="441"/>
    </location>
</feature>
<dbReference type="SUPFAM" id="SSF52743">
    <property type="entry name" value="Subtilisin-like"/>
    <property type="match status" value="1"/>
</dbReference>
<dbReference type="GO" id="GO:0004252">
    <property type="term" value="F:serine-type endopeptidase activity"/>
    <property type="evidence" value="ECO:0007669"/>
    <property type="project" value="UniProtKB-UniRule"/>
</dbReference>
<reference evidence="14 15" key="1">
    <citation type="submission" date="2016-10" db="EMBL/GenBank/DDBJ databases">
        <authorList>
            <person name="de Groot N.N."/>
        </authorList>
    </citation>
    <scope>NUCLEOTIDE SEQUENCE [LARGE SCALE GENOMIC DNA]</scope>
    <source>
        <strain evidence="14 15">CGMCC 4.3510</strain>
    </source>
</reference>
<evidence type="ECO:0000256" key="2">
    <source>
        <dbReference type="ARBA" id="ARBA00011073"/>
    </source>
</evidence>
<proteinExistence type="inferred from homology"/>
<dbReference type="AlphaFoldDB" id="A0A1I2CJD1"/>
<dbReference type="GO" id="GO:0006508">
    <property type="term" value="P:proteolysis"/>
    <property type="evidence" value="ECO:0007669"/>
    <property type="project" value="UniProtKB-KW"/>
</dbReference>
<dbReference type="InterPro" id="IPR000209">
    <property type="entry name" value="Peptidase_S8/S53_dom"/>
</dbReference>
<evidence type="ECO:0000256" key="1">
    <source>
        <dbReference type="ARBA" id="ARBA00004162"/>
    </source>
</evidence>
<comment type="subcellular location">
    <subcellularLocation>
        <location evidence="1">Cell membrane</location>
        <topology evidence="1">Single-pass membrane protein</topology>
    </subcellularLocation>
</comment>
<evidence type="ECO:0000256" key="8">
    <source>
        <dbReference type="ARBA" id="ARBA00022989"/>
    </source>
</evidence>
<keyword evidence="8 12" id="KW-1133">Transmembrane helix</keyword>
<evidence type="ECO:0000256" key="12">
    <source>
        <dbReference type="SAM" id="Phobius"/>
    </source>
</evidence>
<dbReference type="STRING" id="380248.SAMN05216251_104353"/>
<name>A0A1I2CJD1_9ACTN</name>
<evidence type="ECO:0000256" key="4">
    <source>
        <dbReference type="ARBA" id="ARBA00022670"/>
    </source>
</evidence>
<keyword evidence="15" id="KW-1185">Reference proteome</keyword>
<dbReference type="EMBL" id="FONG01000004">
    <property type="protein sequence ID" value="SFE68447.1"/>
    <property type="molecule type" value="Genomic_DNA"/>
</dbReference>
<keyword evidence="4 10" id="KW-0645">Protease</keyword>
<feature type="active site" description="Charge relay system" evidence="10">
    <location>
        <position position="321"/>
    </location>
</feature>
<dbReference type="OrthoDB" id="9798386at2"/>
<accession>A0A1I2CJD1</accession>
<dbReference type="InterPro" id="IPR015500">
    <property type="entry name" value="Peptidase_S8_subtilisin-rel"/>
</dbReference>
<keyword evidence="5 12" id="KW-0812">Transmembrane</keyword>
<evidence type="ECO:0000256" key="3">
    <source>
        <dbReference type="ARBA" id="ARBA00022475"/>
    </source>
</evidence>
<feature type="active site" description="Charge relay system" evidence="10">
    <location>
        <position position="150"/>
    </location>
</feature>
<evidence type="ECO:0000256" key="9">
    <source>
        <dbReference type="ARBA" id="ARBA00023136"/>
    </source>
</evidence>
<dbReference type="PROSITE" id="PS51892">
    <property type="entry name" value="SUBTILASE"/>
    <property type="match status" value="1"/>
</dbReference>
<dbReference type="Proteomes" id="UP000199323">
    <property type="component" value="Unassembled WGS sequence"/>
</dbReference>
<keyword evidence="9 12" id="KW-0472">Membrane</keyword>
<dbReference type="InterPro" id="IPR023827">
    <property type="entry name" value="Peptidase_S8_Asp-AS"/>
</dbReference>
<feature type="domain" description="Peptidase S8/S53" evidence="13">
    <location>
        <begin position="106"/>
        <end position="369"/>
    </location>
</feature>
<dbReference type="Gene3D" id="3.40.50.200">
    <property type="entry name" value="Peptidase S8/S53 domain"/>
    <property type="match status" value="1"/>
</dbReference>
<evidence type="ECO:0000256" key="5">
    <source>
        <dbReference type="ARBA" id="ARBA00022692"/>
    </source>
</evidence>
<feature type="compositionally biased region" description="Basic and acidic residues" evidence="11">
    <location>
        <begin position="349"/>
        <end position="365"/>
    </location>
</feature>
<dbReference type="PROSITE" id="PS00136">
    <property type="entry name" value="SUBTILASE_ASP"/>
    <property type="match status" value="1"/>
</dbReference>
<dbReference type="PANTHER" id="PTHR43806">
    <property type="entry name" value="PEPTIDASE S8"/>
    <property type="match status" value="1"/>
</dbReference>
<feature type="region of interest" description="Disordered" evidence="11">
    <location>
        <begin position="345"/>
        <end position="367"/>
    </location>
</feature>
<evidence type="ECO:0000259" key="13">
    <source>
        <dbReference type="Pfam" id="PF00082"/>
    </source>
</evidence>
<dbReference type="Pfam" id="PF00082">
    <property type="entry name" value="Peptidase_S8"/>
    <property type="match status" value="1"/>
</dbReference>
<evidence type="ECO:0000256" key="11">
    <source>
        <dbReference type="SAM" id="MobiDB-lite"/>
    </source>
</evidence>
<feature type="compositionally biased region" description="Basic and acidic residues" evidence="11">
    <location>
        <begin position="1"/>
        <end position="16"/>
    </location>
</feature>
<feature type="region of interest" description="Disordered" evidence="11">
    <location>
        <begin position="1"/>
        <end position="54"/>
    </location>
</feature>
<gene>
    <name evidence="14" type="ORF">SAMN05216251_104353</name>
</gene>
<evidence type="ECO:0000256" key="10">
    <source>
        <dbReference type="PROSITE-ProRule" id="PRU01240"/>
    </source>
</evidence>
<dbReference type="InterPro" id="IPR036852">
    <property type="entry name" value="Peptidase_S8/S53_dom_sf"/>
</dbReference>
<organism evidence="14 15">
    <name type="scientific">Actinacidiphila alni</name>
    <dbReference type="NCBI Taxonomy" id="380248"/>
    <lineage>
        <taxon>Bacteria</taxon>
        <taxon>Bacillati</taxon>
        <taxon>Actinomycetota</taxon>
        <taxon>Actinomycetes</taxon>
        <taxon>Kitasatosporales</taxon>
        <taxon>Streptomycetaceae</taxon>
        <taxon>Actinacidiphila</taxon>
    </lineage>
</organism>
<evidence type="ECO:0000313" key="15">
    <source>
        <dbReference type="Proteomes" id="UP000199323"/>
    </source>
</evidence>
<keyword evidence="6 10" id="KW-0378">Hydrolase</keyword>
<evidence type="ECO:0000256" key="7">
    <source>
        <dbReference type="ARBA" id="ARBA00022825"/>
    </source>
</evidence>
<dbReference type="GO" id="GO:0005886">
    <property type="term" value="C:plasma membrane"/>
    <property type="evidence" value="ECO:0007669"/>
    <property type="project" value="UniProtKB-SubCell"/>
</dbReference>
<evidence type="ECO:0000313" key="14">
    <source>
        <dbReference type="EMBL" id="SFE68447.1"/>
    </source>
</evidence>
<feature type="active site" description="Charge relay system" evidence="10">
    <location>
        <position position="115"/>
    </location>
</feature>